<dbReference type="InterPro" id="IPR001623">
    <property type="entry name" value="DnaJ_domain"/>
</dbReference>
<dbReference type="Gene3D" id="1.10.287.110">
    <property type="entry name" value="DnaJ domain"/>
    <property type="match status" value="1"/>
</dbReference>
<evidence type="ECO:0000313" key="2">
    <source>
        <dbReference type="EMBL" id="SOR27675.1"/>
    </source>
</evidence>
<organism evidence="2 3">
    <name type="scientific">Methylorubrum extorquens</name>
    <name type="common">Methylobacterium dichloromethanicum</name>
    <name type="synonym">Methylobacterium extorquens</name>
    <dbReference type="NCBI Taxonomy" id="408"/>
    <lineage>
        <taxon>Bacteria</taxon>
        <taxon>Pseudomonadati</taxon>
        <taxon>Pseudomonadota</taxon>
        <taxon>Alphaproteobacteria</taxon>
        <taxon>Hyphomicrobiales</taxon>
        <taxon>Methylobacteriaceae</taxon>
        <taxon>Methylorubrum</taxon>
    </lineage>
</organism>
<dbReference type="AlphaFoldDB" id="A0A2N9AJZ9"/>
<evidence type="ECO:0000259" key="1">
    <source>
        <dbReference type="PROSITE" id="PS50076"/>
    </source>
</evidence>
<accession>A0A2N9AJZ9</accession>
<feature type="domain" description="J" evidence="1">
    <location>
        <begin position="101"/>
        <end position="160"/>
    </location>
</feature>
<dbReference type="EMBL" id="LT962688">
    <property type="protein sequence ID" value="SOR27675.1"/>
    <property type="molecule type" value="Genomic_DNA"/>
</dbReference>
<proteinExistence type="predicted"/>
<dbReference type="SUPFAM" id="SSF46565">
    <property type="entry name" value="Chaperone J-domain"/>
    <property type="match status" value="1"/>
</dbReference>
<name>A0A2N9AJZ9_METEX</name>
<sequence>MILEIDELNFGRYTPAQLAAVRPSLERLADITRRNLRLLDSVLGIKGEDSALRGKHELVRAELAEARTQIESTRHDLATAHAWIEQLQGRLASIEDDEEDKLYRSVGLAATAHTVVVAAARRALLQHYHPDRRPPEKKAAATASFQAVCAAFERIKELRE</sequence>
<protein>
    <recommendedName>
        <fullName evidence="1">J domain-containing protein</fullName>
    </recommendedName>
</protein>
<gene>
    <name evidence="2" type="ORF">TK0001_1073</name>
</gene>
<dbReference type="InterPro" id="IPR036869">
    <property type="entry name" value="J_dom_sf"/>
</dbReference>
<reference evidence="3" key="1">
    <citation type="submission" date="2017-10" db="EMBL/GenBank/DDBJ databases">
        <authorList>
            <person name="Regsiter A."/>
            <person name="William W."/>
        </authorList>
    </citation>
    <scope>NUCLEOTIDE SEQUENCE [LARGE SCALE GENOMIC DNA]</scope>
</reference>
<dbReference type="PROSITE" id="PS50076">
    <property type="entry name" value="DNAJ_2"/>
    <property type="match status" value="1"/>
</dbReference>
<evidence type="ECO:0000313" key="3">
    <source>
        <dbReference type="Proteomes" id="UP000233769"/>
    </source>
</evidence>
<dbReference type="Proteomes" id="UP000233769">
    <property type="component" value="Chromosome tk0001"/>
</dbReference>